<evidence type="ECO:0000313" key="1">
    <source>
        <dbReference type="EMBL" id="GGL81108.1"/>
    </source>
</evidence>
<name>A0ABQ2G954_9ACTN</name>
<dbReference type="EMBL" id="BMMI01000009">
    <property type="protein sequence ID" value="GGL81108.1"/>
    <property type="molecule type" value="Genomic_DNA"/>
</dbReference>
<keyword evidence="2" id="KW-1185">Reference proteome</keyword>
<comment type="caution">
    <text evidence="1">The sequence shown here is derived from an EMBL/GenBank/DDBJ whole genome shotgun (WGS) entry which is preliminary data.</text>
</comment>
<proteinExistence type="predicted"/>
<accession>A0ABQ2G954</accession>
<reference evidence="2" key="1">
    <citation type="journal article" date="2019" name="Int. J. Syst. Evol. Microbiol.">
        <title>The Global Catalogue of Microorganisms (GCM) 10K type strain sequencing project: providing services to taxonomists for standard genome sequencing and annotation.</title>
        <authorList>
            <consortium name="The Broad Institute Genomics Platform"/>
            <consortium name="The Broad Institute Genome Sequencing Center for Infectious Disease"/>
            <person name="Wu L."/>
            <person name="Ma J."/>
        </authorList>
    </citation>
    <scope>NUCLEOTIDE SEQUENCE [LARGE SCALE GENOMIC DNA]</scope>
    <source>
        <strain evidence="2">CGMCC 4.5581</strain>
    </source>
</reference>
<organism evidence="1 2">
    <name type="scientific">Modestobacter marinus</name>
    <dbReference type="NCBI Taxonomy" id="477641"/>
    <lineage>
        <taxon>Bacteria</taxon>
        <taxon>Bacillati</taxon>
        <taxon>Actinomycetota</taxon>
        <taxon>Actinomycetes</taxon>
        <taxon>Geodermatophilales</taxon>
        <taxon>Geodermatophilaceae</taxon>
        <taxon>Modestobacter</taxon>
    </lineage>
</organism>
<gene>
    <name evidence="1" type="ORF">GCM10011589_41720</name>
</gene>
<evidence type="ECO:0000313" key="2">
    <source>
        <dbReference type="Proteomes" id="UP000648663"/>
    </source>
</evidence>
<protein>
    <submittedName>
        <fullName evidence="1">Uncharacterized protein</fullName>
    </submittedName>
</protein>
<sequence>MLRASVQKTTGTPADLRAVTDTDIDPGLRWGRELRDLATAMATGLRLDESREALTRAADPRVTAAAVGVCANFEMMNRILDATGCPVPQRLHFVAGLLGIPAHR</sequence>
<dbReference type="Proteomes" id="UP000648663">
    <property type="component" value="Unassembled WGS sequence"/>
</dbReference>